<dbReference type="PANTHER" id="PTHR31901:SF5">
    <property type="entry name" value="JASMONOYL--L-AMINO ACID SYNTHETASE JAR1"/>
    <property type="match status" value="1"/>
</dbReference>
<dbReference type="InterPro" id="IPR004993">
    <property type="entry name" value="GH3"/>
</dbReference>
<name>A0ABU6SHD6_9FABA</name>
<feature type="compositionally biased region" description="Polar residues" evidence="1">
    <location>
        <begin position="238"/>
        <end position="248"/>
    </location>
</feature>
<dbReference type="EMBL" id="JASCZI010060716">
    <property type="protein sequence ID" value="MED6135515.1"/>
    <property type="molecule type" value="Genomic_DNA"/>
</dbReference>
<gene>
    <name evidence="2" type="primary">JAR6_2</name>
    <name evidence="2" type="ORF">PIB30_047272</name>
</gene>
<dbReference type="Pfam" id="PF03321">
    <property type="entry name" value="GH3"/>
    <property type="match status" value="1"/>
</dbReference>
<dbReference type="Proteomes" id="UP001341840">
    <property type="component" value="Unassembled WGS sequence"/>
</dbReference>
<feature type="region of interest" description="Disordered" evidence="1">
    <location>
        <begin position="234"/>
        <end position="262"/>
    </location>
</feature>
<evidence type="ECO:0000313" key="3">
    <source>
        <dbReference type="Proteomes" id="UP001341840"/>
    </source>
</evidence>
<evidence type="ECO:0000256" key="1">
    <source>
        <dbReference type="SAM" id="MobiDB-lite"/>
    </source>
</evidence>
<protein>
    <submittedName>
        <fullName evidence="2">Jasmonoyl--L-amino acid synthetase jar6</fullName>
    </submittedName>
</protein>
<evidence type="ECO:0000313" key="2">
    <source>
        <dbReference type="EMBL" id="MED6135515.1"/>
    </source>
</evidence>
<reference evidence="2 3" key="1">
    <citation type="journal article" date="2023" name="Plants (Basel)">
        <title>Bridging the Gap: Combining Genomics and Transcriptomics Approaches to Understand Stylosanthes scabra, an Orphan Legume from the Brazilian Caatinga.</title>
        <authorList>
            <person name="Ferreira-Neto J.R.C."/>
            <person name="da Silva M.D."/>
            <person name="Binneck E."/>
            <person name="de Melo N.F."/>
            <person name="da Silva R.H."/>
            <person name="de Melo A.L.T.M."/>
            <person name="Pandolfi V."/>
            <person name="Bustamante F.O."/>
            <person name="Brasileiro-Vidal A.C."/>
            <person name="Benko-Iseppon A.M."/>
        </authorList>
    </citation>
    <scope>NUCLEOTIDE SEQUENCE [LARGE SCALE GENOMIC DNA]</scope>
    <source>
        <tissue evidence="2">Leaves</tissue>
    </source>
</reference>
<proteinExistence type="predicted"/>
<organism evidence="2 3">
    <name type="scientific">Stylosanthes scabra</name>
    <dbReference type="NCBI Taxonomy" id="79078"/>
    <lineage>
        <taxon>Eukaryota</taxon>
        <taxon>Viridiplantae</taxon>
        <taxon>Streptophyta</taxon>
        <taxon>Embryophyta</taxon>
        <taxon>Tracheophyta</taxon>
        <taxon>Spermatophyta</taxon>
        <taxon>Magnoliopsida</taxon>
        <taxon>eudicotyledons</taxon>
        <taxon>Gunneridae</taxon>
        <taxon>Pentapetalae</taxon>
        <taxon>rosids</taxon>
        <taxon>fabids</taxon>
        <taxon>Fabales</taxon>
        <taxon>Fabaceae</taxon>
        <taxon>Papilionoideae</taxon>
        <taxon>50 kb inversion clade</taxon>
        <taxon>dalbergioids sensu lato</taxon>
        <taxon>Dalbergieae</taxon>
        <taxon>Pterocarpus clade</taxon>
        <taxon>Stylosanthes</taxon>
    </lineage>
</organism>
<sequence length="262" mass="29604">MKKVEEFDIEKVIQEFERLTKDAGRVQRETLKRILEDNASAEYLQNLGLNGRTDPESFKACIPVVTHKELEPYIYRIIDGDTCSILTAKPITNMSLSSGTTQGKPKYVPWNDELFETSMQISHTSLAYRKSEFPIENGKALSFMYICKQFKTKGGVIAGTAISNVFHNSRFKEEMEVVQSQSCSPVEVVLGPDYFQSLYRHLLCGLIFHEQVELFRPYLHTELSKLLERSNKFGKSSAPISNKVSSAAGSPFRQSELPCPSS</sequence>
<dbReference type="PANTHER" id="PTHR31901">
    <property type="entry name" value="GH3 DOMAIN-CONTAINING PROTEIN"/>
    <property type="match status" value="1"/>
</dbReference>
<accession>A0ABU6SHD6</accession>
<comment type="caution">
    <text evidence="2">The sequence shown here is derived from an EMBL/GenBank/DDBJ whole genome shotgun (WGS) entry which is preliminary data.</text>
</comment>
<keyword evidence="3" id="KW-1185">Reference proteome</keyword>